<proteinExistence type="predicted"/>
<dbReference type="EMBL" id="LDOU01000007">
    <property type="protein sequence ID" value="KLV09981.1"/>
    <property type="molecule type" value="Genomic_DNA"/>
</dbReference>
<dbReference type="GO" id="GO:0016747">
    <property type="term" value="F:acyltransferase activity, transferring groups other than amino-acyl groups"/>
    <property type="evidence" value="ECO:0007669"/>
    <property type="project" value="InterPro"/>
</dbReference>
<name>A0A0J1HEE0_9GAMM</name>
<reference evidence="2 3" key="1">
    <citation type="submission" date="2015-05" db="EMBL/GenBank/DDBJ databases">
        <title>Photobacterium galathea sp. nov.</title>
        <authorList>
            <person name="Machado H."/>
            <person name="Gram L."/>
        </authorList>
    </citation>
    <scope>NUCLEOTIDE SEQUENCE [LARGE SCALE GENOMIC DNA]</scope>
    <source>
        <strain evidence="2 3">DSM 22954</strain>
    </source>
</reference>
<dbReference type="OrthoDB" id="9799601at2"/>
<dbReference type="InterPro" id="IPR000182">
    <property type="entry name" value="GNAT_dom"/>
</dbReference>
<keyword evidence="3" id="KW-1185">Reference proteome</keyword>
<dbReference type="PATRIC" id="fig|320778.3.peg.2171"/>
<accession>A0A0J1HEE0</accession>
<dbReference type="STRING" id="320778.ABT57_09950"/>
<protein>
    <recommendedName>
        <fullName evidence="1">N-acetyltransferase domain-containing protein</fullName>
    </recommendedName>
</protein>
<evidence type="ECO:0000259" key="1">
    <source>
        <dbReference type="PROSITE" id="PS51186"/>
    </source>
</evidence>
<evidence type="ECO:0000313" key="2">
    <source>
        <dbReference type="EMBL" id="KLV09981.1"/>
    </source>
</evidence>
<dbReference type="PROSITE" id="PS51186">
    <property type="entry name" value="GNAT"/>
    <property type="match status" value="1"/>
</dbReference>
<dbReference type="CDD" id="cd04301">
    <property type="entry name" value="NAT_SF"/>
    <property type="match status" value="1"/>
</dbReference>
<comment type="caution">
    <text evidence="2">The sequence shown here is derived from an EMBL/GenBank/DDBJ whole genome shotgun (WGS) entry which is preliminary data.</text>
</comment>
<feature type="domain" description="N-acetyltransferase" evidence="1">
    <location>
        <begin position="2"/>
        <end position="139"/>
    </location>
</feature>
<dbReference type="Gene3D" id="3.40.630.30">
    <property type="match status" value="1"/>
</dbReference>
<evidence type="ECO:0000313" key="3">
    <source>
        <dbReference type="Proteomes" id="UP000035909"/>
    </source>
</evidence>
<sequence>MEVILVSNQEEVAAVAPVIQQLRPQYELNELIGLLIQQMKSGYQLAYVMRDGNVLSVAGFVTGQKLSCGQYLYIDDFVTDEAHRSEGAGQYLMDWFKDYAEVNHIDEIHLDSGVQRFAAHKFYLTEGFTISSHHFCYRC</sequence>
<dbReference type="Pfam" id="PF00583">
    <property type="entry name" value="Acetyltransf_1"/>
    <property type="match status" value="1"/>
</dbReference>
<dbReference type="AlphaFoldDB" id="A0A0J1HEE0"/>
<dbReference type="InterPro" id="IPR016181">
    <property type="entry name" value="Acyl_CoA_acyltransferase"/>
</dbReference>
<organism evidence="2 3">
    <name type="scientific">Photobacterium ganghwense</name>
    <dbReference type="NCBI Taxonomy" id="320778"/>
    <lineage>
        <taxon>Bacteria</taxon>
        <taxon>Pseudomonadati</taxon>
        <taxon>Pseudomonadota</taxon>
        <taxon>Gammaproteobacteria</taxon>
        <taxon>Vibrionales</taxon>
        <taxon>Vibrionaceae</taxon>
        <taxon>Photobacterium</taxon>
    </lineage>
</organism>
<dbReference type="RefSeq" id="WP_047885069.1">
    <property type="nucleotide sequence ID" value="NZ_LDOU01000007.1"/>
</dbReference>
<dbReference type="Proteomes" id="UP000035909">
    <property type="component" value="Unassembled WGS sequence"/>
</dbReference>
<dbReference type="SUPFAM" id="SSF55729">
    <property type="entry name" value="Acyl-CoA N-acyltransferases (Nat)"/>
    <property type="match status" value="1"/>
</dbReference>
<gene>
    <name evidence="2" type="ORF">ABT57_09950</name>
</gene>